<dbReference type="InterPro" id="IPR006073">
    <property type="entry name" value="GTP-bd"/>
</dbReference>
<dbReference type="EMBL" id="NHTK01000527">
    <property type="protein sequence ID" value="PPR07082.1"/>
    <property type="molecule type" value="Genomic_DNA"/>
</dbReference>
<dbReference type="CDD" id="cd00882">
    <property type="entry name" value="Ras_like_GTPase"/>
    <property type="match status" value="1"/>
</dbReference>
<dbReference type="Pfam" id="PF01926">
    <property type="entry name" value="MMR_HSR1"/>
    <property type="match status" value="1"/>
</dbReference>
<evidence type="ECO:0000313" key="3">
    <source>
        <dbReference type="EMBL" id="PPR07082.1"/>
    </source>
</evidence>
<organism evidence="3 4">
    <name type="scientific">Panaeolus cyanescens</name>
    <dbReference type="NCBI Taxonomy" id="181874"/>
    <lineage>
        <taxon>Eukaryota</taxon>
        <taxon>Fungi</taxon>
        <taxon>Dikarya</taxon>
        <taxon>Basidiomycota</taxon>
        <taxon>Agaricomycotina</taxon>
        <taxon>Agaricomycetes</taxon>
        <taxon>Agaricomycetidae</taxon>
        <taxon>Agaricales</taxon>
        <taxon>Agaricineae</taxon>
        <taxon>Galeropsidaceae</taxon>
        <taxon>Panaeolus</taxon>
    </lineage>
</organism>
<reference evidence="3 4" key="1">
    <citation type="journal article" date="2018" name="Evol. Lett.">
        <title>Horizontal gene cluster transfer increased hallucinogenic mushroom diversity.</title>
        <authorList>
            <person name="Reynolds H.T."/>
            <person name="Vijayakumar V."/>
            <person name="Gluck-Thaler E."/>
            <person name="Korotkin H.B."/>
            <person name="Matheny P.B."/>
            <person name="Slot J.C."/>
        </authorList>
    </citation>
    <scope>NUCLEOTIDE SEQUENCE [LARGE SCALE GENOMIC DNA]</scope>
    <source>
        <strain evidence="3 4">2629</strain>
    </source>
</reference>
<evidence type="ECO:0000256" key="1">
    <source>
        <dbReference type="SAM" id="Coils"/>
    </source>
</evidence>
<dbReference type="GO" id="GO:0005525">
    <property type="term" value="F:GTP binding"/>
    <property type="evidence" value="ECO:0007669"/>
    <property type="project" value="InterPro"/>
</dbReference>
<dbReference type="STRING" id="181874.A0A409YVR3"/>
<dbReference type="Proteomes" id="UP000284842">
    <property type="component" value="Unassembled WGS sequence"/>
</dbReference>
<sequence>MPNHYLVKEQKFEGKPNDIVIAVMGPTGAGKSNLIEHFHATDSQQKLQIAKEQLKSATSAVSVYRVINHESYQNRVVLVDTPGFDDTHISDMAVLKMIGDWLEGSYRKGKTLTGILYLHRMTDNRMTGTANRNLRMFGQLCGNDAAQKVILVTTMWDRMKGKDEVAKSRVDQLRGTYWKEFLEMKSRIEPFNNTTTSADLILARVIERANVQKVLHLQEELVNLGKPIKETDAGITLYSTLQRILKEQRETLDALMNEQATQADPALLATLAEQRKQIEHQLQQSLKDLEQLKVGFFQRLFAFLRFKKALSRAISVGEL</sequence>
<dbReference type="OrthoDB" id="8954335at2759"/>
<accession>A0A409YVR3</accession>
<dbReference type="Gene3D" id="3.40.50.300">
    <property type="entry name" value="P-loop containing nucleotide triphosphate hydrolases"/>
    <property type="match status" value="1"/>
</dbReference>
<comment type="caution">
    <text evidence="3">The sequence shown here is derived from an EMBL/GenBank/DDBJ whole genome shotgun (WGS) entry which is preliminary data.</text>
</comment>
<keyword evidence="4" id="KW-1185">Reference proteome</keyword>
<dbReference type="SUPFAM" id="SSF52540">
    <property type="entry name" value="P-loop containing nucleoside triphosphate hydrolases"/>
    <property type="match status" value="2"/>
</dbReference>
<feature type="coiled-coil region" evidence="1">
    <location>
        <begin position="238"/>
        <end position="288"/>
    </location>
</feature>
<protein>
    <recommendedName>
        <fullName evidence="2">G domain-containing protein</fullName>
    </recommendedName>
</protein>
<dbReference type="InterPro" id="IPR027417">
    <property type="entry name" value="P-loop_NTPase"/>
</dbReference>
<dbReference type="AlphaFoldDB" id="A0A409YVR3"/>
<keyword evidence="1" id="KW-0175">Coiled coil</keyword>
<gene>
    <name evidence="3" type="ORF">CVT24_010983</name>
</gene>
<dbReference type="InParanoid" id="A0A409YVR3"/>
<evidence type="ECO:0000259" key="2">
    <source>
        <dbReference type="Pfam" id="PF01926"/>
    </source>
</evidence>
<name>A0A409YVR3_9AGAR</name>
<feature type="domain" description="G" evidence="2">
    <location>
        <begin position="21"/>
        <end position="92"/>
    </location>
</feature>
<proteinExistence type="predicted"/>
<evidence type="ECO:0000313" key="4">
    <source>
        <dbReference type="Proteomes" id="UP000284842"/>
    </source>
</evidence>